<dbReference type="eggNOG" id="KOG0571">
    <property type="taxonomic scope" value="Eukaryota"/>
</dbReference>
<dbReference type="NCBIfam" id="TIGR01536">
    <property type="entry name" value="asn_synth_AEB"/>
    <property type="match status" value="1"/>
</dbReference>
<dbReference type="PhylomeDB" id="A0A0D2WMU7"/>
<dbReference type="Pfam" id="PF13537">
    <property type="entry name" value="GATase_7"/>
    <property type="match status" value="1"/>
</dbReference>
<organism evidence="15 16">
    <name type="scientific">Capsaspora owczarzaki (strain ATCC 30864)</name>
    <dbReference type="NCBI Taxonomy" id="595528"/>
    <lineage>
        <taxon>Eukaryota</taxon>
        <taxon>Filasterea</taxon>
        <taxon>Capsaspora</taxon>
    </lineage>
</organism>
<evidence type="ECO:0000256" key="1">
    <source>
        <dbReference type="ARBA" id="ARBA00005187"/>
    </source>
</evidence>
<dbReference type="EMBL" id="KE346362">
    <property type="protein sequence ID" value="KJE91558.1"/>
    <property type="molecule type" value="Genomic_DNA"/>
</dbReference>
<dbReference type="FunFam" id="3.40.50.620:FF:000031">
    <property type="entry name" value="Asparagine synthase B"/>
    <property type="match status" value="1"/>
</dbReference>
<dbReference type="InterPro" id="IPR050795">
    <property type="entry name" value="Asn_Synthetase"/>
</dbReference>
<dbReference type="SUPFAM" id="SSF52402">
    <property type="entry name" value="Adenine nucleotide alpha hydrolases-like"/>
    <property type="match status" value="1"/>
</dbReference>
<evidence type="ECO:0000313" key="16">
    <source>
        <dbReference type="Proteomes" id="UP000008743"/>
    </source>
</evidence>
<keyword evidence="6 10" id="KW-0067">ATP-binding</keyword>
<dbReference type="EC" id="6.3.5.4" evidence="2"/>
<dbReference type="STRING" id="595528.A0A0D2WMU7"/>
<dbReference type="RefSeq" id="XP_004349435.1">
    <property type="nucleotide sequence ID" value="XM_004349385.2"/>
</dbReference>
<dbReference type="FunCoup" id="A0A0D2WMU7">
    <property type="interactions" value="372"/>
</dbReference>
<evidence type="ECO:0000256" key="10">
    <source>
        <dbReference type="PIRNR" id="PIRNR001589"/>
    </source>
</evidence>
<evidence type="ECO:0000256" key="11">
    <source>
        <dbReference type="PIRSR" id="PIRSR001589-1"/>
    </source>
</evidence>
<name>A0A0D2WMU7_CAPO3</name>
<feature type="binding site" evidence="12">
    <location>
        <position position="275"/>
    </location>
    <ligand>
        <name>ATP</name>
        <dbReference type="ChEBI" id="CHEBI:30616"/>
    </ligand>
</feature>
<dbReference type="GO" id="GO:0005829">
    <property type="term" value="C:cytosol"/>
    <property type="evidence" value="ECO:0007669"/>
    <property type="project" value="TreeGrafter"/>
</dbReference>
<dbReference type="Gene3D" id="3.60.20.10">
    <property type="entry name" value="Glutamine Phosphoribosylpyrophosphate, subunit 1, domain 1"/>
    <property type="match status" value="1"/>
</dbReference>
<dbReference type="InterPro" id="IPR001962">
    <property type="entry name" value="Asn_synthase"/>
</dbReference>
<dbReference type="Pfam" id="PF00733">
    <property type="entry name" value="Asn_synthase"/>
    <property type="match status" value="1"/>
</dbReference>
<dbReference type="GO" id="GO:0005524">
    <property type="term" value="F:ATP binding"/>
    <property type="evidence" value="ECO:0007669"/>
    <property type="project" value="UniProtKB-KW"/>
</dbReference>
<evidence type="ECO:0000256" key="3">
    <source>
        <dbReference type="ARBA" id="ARBA00022598"/>
    </source>
</evidence>
<gene>
    <name evidence="15" type="ORF">CAOG_002685</name>
</gene>
<reference evidence="16" key="1">
    <citation type="submission" date="2011-02" db="EMBL/GenBank/DDBJ databases">
        <title>The Genome Sequence of Capsaspora owczarzaki ATCC 30864.</title>
        <authorList>
            <person name="Russ C."/>
            <person name="Cuomo C."/>
            <person name="Burger G."/>
            <person name="Gray M.W."/>
            <person name="Holland P.W.H."/>
            <person name="King N."/>
            <person name="Lang F.B.F."/>
            <person name="Roger A.J."/>
            <person name="Ruiz-Trillo I."/>
            <person name="Young S.K."/>
            <person name="Zeng Q."/>
            <person name="Gargeya S."/>
            <person name="Alvarado L."/>
            <person name="Berlin A."/>
            <person name="Chapman S.B."/>
            <person name="Chen Z."/>
            <person name="Freedman E."/>
            <person name="Gellesch M."/>
            <person name="Goldberg J."/>
            <person name="Griggs A."/>
            <person name="Gujja S."/>
            <person name="Heilman E."/>
            <person name="Heiman D."/>
            <person name="Howarth C."/>
            <person name="Mehta T."/>
            <person name="Neiman D."/>
            <person name="Pearson M."/>
            <person name="Roberts A."/>
            <person name="Saif S."/>
            <person name="Shea T."/>
            <person name="Shenoy N."/>
            <person name="Sisk P."/>
            <person name="Stolte C."/>
            <person name="Sykes S."/>
            <person name="White J."/>
            <person name="Yandava C."/>
            <person name="Haas B."/>
            <person name="Nusbaum C."/>
            <person name="Birren B."/>
        </authorList>
    </citation>
    <scope>NUCLEOTIDE SEQUENCE</scope>
    <source>
        <strain evidence="16">ATCC 30864</strain>
    </source>
</reference>
<feature type="binding site" evidence="12">
    <location>
        <position position="98"/>
    </location>
    <ligand>
        <name>L-glutamine</name>
        <dbReference type="ChEBI" id="CHEBI:58359"/>
    </ligand>
</feature>
<dbReference type="InterPro" id="IPR017932">
    <property type="entry name" value="GATase_2_dom"/>
</dbReference>
<comment type="catalytic activity">
    <reaction evidence="9">
        <text>L-aspartate + L-glutamine + ATP + H2O = L-asparagine + L-glutamate + AMP + diphosphate + H(+)</text>
        <dbReference type="Rhea" id="RHEA:12228"/>
        <dbReference type="ChEBI" id="CHEBI:15377"/>
        <dbReference type="ChEBI" id="CHEBI:15378"/>
        <dbReference type="ChEBI" id="CHEBI:29985"/>
        <dbReference type="ChEBI" id="CHEBI:29991"/>
        <dbReference type="ChEBI" id="CHEBI:30616"/>
        <dbReference type="ChEBI" id="CHEBI:33019"/>
        <dbReference type="ChEBI" id="CHEBI:58048"/>
        <dbReference type="ChEBI" id="CHEBI:58359"/>
        <dbReference type="ChEBI" id="CHEBI:456215"/>
        <dbReference type="EC" id="6.3.5.4"/>
    </reaction>
</comment>
<proteinExistence type="predicted"/>
<evidence type="ECO:0000256" key="2">
    <source>
        <dbReference type="ARBA" id="ARBA00012737"/>
    </source>
</evidence>
<protein>
    <recommendedName>
        <fullName evidence="2">asparagine synthase (glutamine-hydrolyzing)</fullName>
        <ecNumber evidence="2">6.3.5.4</ecNumber>
    </recommendedName>
</protein>
<evidence type="ECO:0000256" key="5">
    <source>
        <dbReference type="ARBA" id="ARBA00022741"/>
    </source>
</evidence>
<sequence length="552" mass="61925">MCGIFAVFKYAQPADLRQTALKLSARLRHRGPDWNGLKIVGNNALAHERQAIVDLDNGAQPLTDANNKFILSVNGEIYNHQHHRKQLGESYQFQTGSDCEVIIPLYIKHGTQLAEHLDGMFSFVLYDVENDTHIVARDPIGITPLYRGWGDDGSLWYASEAKSLKDNCSRIEVFPPGHLFSSKTGLVRYYQPEWMTSTAIPTQPCDLKLLRETFEAAVIKRLMCDVPFGVLLSGGLDSSLVAAIASRHLEQLANNPPANDESHVNWWPRLHSFAIGLKNAPDLEAARVVAKHLNTVHHEFHFTIQDGHDALRDVVNHLETYDVTTIRASTPMYLLSRRIKATGVKMVLSGEGSDEIFGGYLYFHKAPSAADLHKETIQRVGNLHLSDCLRANKSTMAWGVEARVPFLDKAFLDVAMSFDPAEKLHRQPTHIEKHVLRKAFDTADKPYLPASVLWRQKEQFSDGVGYSWIDSLKDAAEQAVTDAQLASAAVRFPHDTPQTKEAYWYREMFDEQFPATVASTVMRWIPKGEWGCNADPSGRFQTVHSSAVLADK</sequence>
<dbReference type="PANTHER" id="PTHR11772:SF2">
    <property type="entry name" value="ASPARAGINE SYNTHETASE [GLUTAMINE-HYDROLYZING]"/>
    <property type="match status" value="1"/>
</dbReference>
<keyword evidence="3" id="KW-0436">Ligase</keyword>
<feature type="binding site" evidence="12">
    <location>
        <begin position="349"/>
        <end position="350"/>
    </location>
    <ligand>
        <name>ATP</name>
        <dbReference type="ChEBI" id="CHEBI:30616"/>
    </ligand>
</feature>
<feature type="active site" description="For GATase activity" evidence="11">
    <location>
        <position position="2"/>
    </location>
</feature>
<dbReference type="Proteomes" id="UP000008743">
    <property type="component" value="Unassembled WGS sequence"/>
</dbReference>
<dbReference type="InParanoid" id="A0A0D2WMU7"/>
<dbReference type="InterPro" id="IPR033738">
    <property type="entry name" value="AsnB_N"/>
</dbReference>
<evidence type="ECO:0000256" key="4">
    <source>
        <dbReference type="ARBA" id="ARBA00022605"/>
    </source>
</evidence>
<dbReference type="Gene3D" id="3.40.50.620">
    <property type="entry name" value="HUPs"/>
    <property type="match status" value="1"/>
</dbReference>
<keyword evidence="5 10" id="KW-0547">Nucleotide-binding</keyword>
<accession>A0A0D2WMU7</accession>
<evidence type="ECO:0000256" key="12">
    <source>
        <dbReference type="PIRSR" id="PIRSR001589-2"/>
    </source>
</evidence>
<feature type="binding site" evidence="12">
    <location>
        <position position="231"/>
    </location>
    <ligand>
        <name>ATP</name>
        <dbReference type="ChEBI" id="CHEBI:30616"/>
    </ligand>
</feature>
<dbReference type="PANTHER" id="PTHR11772">
    <property type="entry name" value="ASPARAGINE SYNTHETASE"/>
    <property type="match status" value="1"/>
</dbReference>
<dbReference type="GO" id="GO:0004066">
    <property type="term" value="F:asparagine synthase (glutamine-hydrolyzing) activity"/>
    <property type="evidence" value="ECO:0007669"/>
    <property type="project" value="UniProtKB-EC"/>
</dbReference>
<keyword evidence="4 11" id="KW-0028">Amino-acid biosynthesis</keyword>
<dbReference type="InterPro" id="IPR006426">
    <property type="entry name" value="Asn_synth_AEB"/>
</dbReference>
<evidence type="ECO:0000259" key="14">
    <source>
        <dbReference type="PROSITE" id="PS51278"/>
    </source>
</evidence>
<evidence type="ECO:0000256" key="9">
    <source>
        <dbReference type="ARBA" id="ARBA00048741"/>
    </source>
</evidence>
<evidence type="ECO:0000256" key="8">
    <source>
        <dbReference type="ARBA" id="ARBA00022962"/>
    </source>
</evidence>
<dbReference type="CDD" id="cd00712">
    <property type="entry name" value="AsnB"/>
    <property type="match status" value="1"/>
</dbReference>
<evidence type="ECO:0000313" key="15">
    <source>
        <dbReference type="EMBL" id="KJE91558.1"/>
    </source>
</evidence>
<keyword evidence="16" id="KW-1185">Reference proteome</keyword>
<evidence type="ECO:0000256" key="7">
    <source>
        <dbReference type="ARBA" id="ARBA00022888"/>
    </source>
</evidence>
<dbReference type="AlphaFoldDB" id="A0A0D2WMU7"/>
<dbReference type="NCBIfam" id="NF006949">
    <property type="entry name" value="PRK09431.1"/>
    <property type="match status" value="1"/>
</dbReference>
<dbReference type="OrthoDB" id="409189at2759"/>
<keyword evidence="8 11" id="KW-0315">Glutamine amidotransferase</keyword>
<dbReference type="PROSITE" id="PS51278">
    <property type="entry name" value="GATASE_TYPE_2"/>
    <property type="match status" value="1"/>
</dbReference>
<feature type="site" description="Important for beta-aspartyl-AMP intermediate formation" evidence="13">
    <location>
        <position position="351"/>
    </location>
</feature>
<evidence type="ECO:0000256" key="6">
    <source>
        <dbReference type="ARBA" id="ARBA00022840"/>
    </source>
</evidence>
<dbReference type="InterPro" id="IPR029055">
    <property type="entry name" value="Ntn_hydrolases_N"/>
</dbReference>
<comment type="pathway">
    <text evidence="1">Amino-acid biosynthesis; L-asparagine biosynthesis; L-asparagine from L-aspartate (L-Gln route): step 1/1.</text>
</comment>
<evidence type="ECO:0000256" key="13">
    <source>
        <dbReference type="PIRSR" id="PIRSR001589-3"/>
    </source>
</evidence>
<dbReference type="InterPro" id="IPR014729">
    <property type="entry name" value="Rossmann-like_a/b/a_fold"/>
</dbReference>
<feature type="domain" description="Glutamine amidotransferase type-2" evidence="14">
    <location>
        <begin position="2"/>
        <end position="185"/>
    </location>
</feature>
<dbReference type="OMA" id="GIVCAFD"/>
<dbReference type="CDD" id="cd01991">
    <property type="entry name" value="Asn_synthase_B_C"/>
    <property type="match status" value="1"/>
</dbReference>
<dbReference type="GO" id="GO:0006529">
    <property type="term" value="P:asparagine biosynthetic process"/>
    <property type="evidence" value="ECO:0007669"/>
    <property type="project" value="UniProtKB-KW"/>
</dbReference>
<keyword evidence="7 11" id="KW-0061">Asparagine biosynthesis</keyword>
<dbReference type="PIRSF" id="PIRSF001589">
    <property type="entry name" value="Asn_synthetase_glu-h"/>
    <property type="match status" value="1"/>
</dbReference>
<dbReference type="SUPFAM" id="SSF56235">
    <property type="entry name" value="N-terminal nucleophile aminohydrolases (Ntn hydrolases)"/>
    <property type="match status" value="1"/>
</dbReference>